<protein>
    <submittedName>
        <fullName evidence="2">Uncharacterized protein LOC105850775 isoform X2</fullName>
    </submittedName>
</protein>
<dbReference type="GeneID" id="105850775"/>
<keyword evidence="1" id="KW-1185">Reference proteome</keyword>
<evidence type="ECO:0000313" key="2">
    <source>
        <dbReference type="RefSeq" id="XP_065675952.1"/>
    </source>
</evidence>
<accession>A0ABM4DN06</accession>
<name>A0ABM4DN06_HYDVU</name>
<evidence type="ECO:0000313" key="1">
    <source>
        <dbReference type="Proteomes" id="UP001652625"/>
    </source>
</evidence>
<sequence length="771" mass="88905">MQNTENEYLAKGCNEVSYFESLTKESVAKESVFVAPIVDEYGVSQAALKFLMSLQSSSSISLSTSQFIMDSLNELLNDIINYLLAKTDVVLKTYRCGTESFNALSEEFNTWKNPFKGIDTHYKLLNYLKLKGLYVEPEADSIGDRWDVKRDRSTKQQMQVCVKNKFYLIPIEKTLKLVLKQPETWKILKRDNESANDIAEDWLDGKHVRQLKTYAKHYFPNSIHVFIQIYFDEVETTNPLGSKTGIHKLGAFYFTIKIFPPAVNSALSNIHLLALAHSEDIKRYTTDPVMEVIVQQLKGLHDESFTVFCEGKEINIRCFLTQIVGDNLGLHAILGYMENFSSALFACDLCMVTQDEMQKVFCEYSLTIRTQQSYEQHIEQLKNGTISSKECGIKRPSTLKNLNYYHPACNDSADIMHDLLEGVIPFEVKLFLRHIIYDLKLVNLHGLNCRINTMDYGLVSKSKPSFISESHLKSHNSLLGQRSAQMLILFLHLPCILADVIDKVDNLKWRLYQLLKQLTEIILLPNSVLSHVLYLKDLVSEHHELFKICYPDKRLLYKHHRMVHYGTIIENSGPLLHMMVMRFEAKHNFSKRLAHIICNFKNIAFSLASRHQLSHVLVWMTRCPLKGISDVGNGTIISSSDIRHKSLILPLIGEKMNVFMTEKVVIFGQKYQTKMSVLHSISDEGEPSFVKIEQIYVHQNVIYFIGLKWHVHMYCDLTLSYCCSLDSERICLRASDLADYKPFDTVHCLKPTCIYEHIILRHYLYHCNVLK</sequence>
<gene>
    <name evidence="2" type="primary">LOC105850775</name>
</gene>
<proteinExistence type="predicted"/>
<dbReference type="PANTHER" id="PTHR31912">
    <property type="entry name" value="IP13529P"/>
    <property type="match status" value="1"/>
</dbReference>
<dbReference type="RefSeq" id="XP_065675952.1">
    <property type="nucleotide sequence ID" value="XM_065819880.1"/>
</dbReference>
<dbReference type="Proteomes" id="UP001652625">
    <property type="component" value="Chromosome 15"/>
</dbReference>
<reference evidence="2" key="1">
    <citation type="submission" date="2025-08" db="UniProtKB">
        <authorList>
            <consortium name="RefSeq"/>
        </authorList>
    </citation>
    <scope>IDENTIFICATION</scope>
</reference>
<organism evidence="1 2">
    <name type="scientific">Hydra vulgaris</name>
    <name type="common">Hydra</name>
    <name type="synonym">Hydra attenuata</name>
    <dbReference type="NCBI Taxonomy" id="6087"/>
    <lineage>
        <taxon>Eukaryota</taxon>
        <taxon>Metazoa</taxon>
        <taxon>Cnidaria</taxon>
        <taxon>Hydrozoa</taxon>
        <taxon>Hydroidolina</taxon>
        <taxon>Anthoathecata</taxon>
        <taxon>Aplanulata</taxon>
        <taxon>Hydridae</taxon>
        <taxon>Hydra</taxon>
    </lineage>
</organism>
<dbReference type="PANTHER" id="PTHR31912:SF34">
    <property type="entry name" value="NOTOCHORD-RELATED PROTEIN"/>
    <property type="match status" value="1"/>
</dbReference>